<comment type="caution">
    <text evidence="2">The sequence shown here is derived from an EMBL/GenBank/DDBJ whole genome shotgun (WGS) entry which is preliminary data.</text>
</comment>
<dbReference type="AlphaFoldDB" id="A0A5Q6S5B2"/>
<proteinExistence type="predicted"/>
<dbReference type="OrthoDB" id="5244396at2"/>
<organism evidence="2 3">
    <name type="scientific">Mumia zhuanghuii</name>
    <dbReference type="NCBI Taxonomy" id="2585211"/>
    <lineage>
        <taxon>Bacteria</taxon>
        <taxon>Bacillati</taxon>
        <taxon>Actinomycetota</taxon>
        <taxon>Actinomycetes</taxon>
        <taxon>Propionibacteriales</taxon>
        <taxon>Nocardioidaceae</taxon>
        <taxon>Mumia</taxon>
    </lineage>
</organism>
<feature type="transmembrane region" description="Helical" evidence="1">
    <location>
        <begin position="235"/>
        <end position="255"/>
    </location>
</feature>
<sequence>MKAALTSELRKWTSTRLWWVLLLVMAAYMAFLAVVMAFSVTIEPGDAGAGATILHGTDAALTVYTLGNALGYVFPLLAGAIAMTSEFRYQTITPALLADPRRSVFLGAKLLSATVIGLAFGLVGTLSSVAAGAPILSWRGDGAYLGSSDVLVPVALSVVALAIWAFVGVGVGTLITNQVAAIVVVLAFTQFVEPIVRLGLSAVDALEGVAKFLPGAASEALVGASTYASLGMSDLLGRVPGALVFLAYGLVLALIGRFTTLRRDIT</sequence>
<dbReference type="RefSeq" id="WP_149768564.1">
    <property type="nucleotide sequence ID" value="NZ_VDFQ02000001.1"/>
</dbReference>
<feature type="transmembrane region" description="Helical" evidence="1">
    <location>
        <begin position="150"/>
        <end position="167"/>
    </location>
</feature>
<reference evidence="2 3" key="1">
    <citation type="submission" date="2019-09" db="EMBL/GenBank/DDBJ databases">
        <title>Mumia zhuanghuii sp. nov. isolated from the intestinal contents of plateau pika (Ochotona curzoniae) in the Qinghai-Tibet plateau of China.</title>
        <authorList>
            <person name="Tian Z."/>
        </authorList>
    </citation>
    <scope>NUCLEOTIDE SEQUENCE [LARGE SCALE GENOMIC DNA]</scope>
    <source>
        <strain evidence="3">350</strain>
    </source>
</reference>
<accession>A0A5Q6S5B2</accession>
<evidence type="ECO:0000313" key="2">
    <source>
        <dbReference type="EMBL" id="KAA1425389.1"/>
    </source>
</evidence>
<evidence type="ECO:0000313" key="3">
    <source>
        <dbReference type="Proteomes" id="UP000307768"/>
    </source>
</evidence>
<protein>
    <submittedName>
        <fullName evidence="2">ABC transporter permease</fullName>
    </submittedName>
</protein>
<feature type="transmembrane region" description="Helical" evidence="1">
    <location>
        <begin position="62"/>
        <end position="83"/>
    </location>
</feature>
<keyword evidence="1" id="KW-1133">Transmembrane helix</keyword>
<gene>
    <name evidence="2" type="ORF">FE697_005930</name>
</gene>
<feature type="transmembrane region" description="Helical" evidence="1">
    <location>
        <begin position="20"/>
        <end position="42"/>
    </location>
</feature>
<dbReference type="EMBL" id="VDFQ02000001">
    <property type="protein sequence ID" value="KAA1425389.1"/>
    <property type="molecule type" value="Genomic_DNA"/>
</dbReference>
<feature type="transmembrane region" description="Helical" evidence="1">
    <location>
        <begin position="104"/>
        <end position="130"/>
    </location>
</feature>
<keyword evidence="1" id="KW-0812">Transmembrane</keyword>
<dbReference type="Proteomes" id="UP000307768">
    <property type="component" value="Unassembled WGS sequence"/>
</dbReference>
<feature type="transmembrane region" description="Helical" evidence="1">
    <location>
        <begin position="174"/>
        <end position="192"/>
    </location>
</feature>
<evidence type="ECO:0000256" key="1">
    <source>
        <dbReference type="SAM" id="Phobius"/>
    </source>
</evidence>
<keyword evidence="1" id="KW-0472">Membrane</keyword>
<name>A0A5Q6S5B2_9ACTN</name>